<gene>
    <name evidence="2" type="ORF">GTQ45_02750</name>
</gene>
<protein>
    <submittedName>
        <fullName evidence="2">Outer membrane beta-barrel protein</fullName>
    </submittedName>
</protein>
<dbReference type="Pfam" id="PF10082">
    <property type="entry name" value="BBP2_2"/>
    <property type="match status" value="1"/>
</dbReference>
<dbReference type="RefSeq" id="WP_160586707.1">
    <property type="nucleotide sequence ID" value="NZ_BMHN01000001.1"/>
</dbReference>
<keyword evidence="1" id="KW-0732">Signal</keyword>
<dbReference type="AlphaFoldDB" id="A0A845Q7N0"/>
<dbReference type="SUPFAM" id="SSF56935">
    <property type="entry name" value="Porins"/>
    <property type="match status" value="1"/>
</dbReference>
<feature type="chain" id="PRO_5032784665" evidence="1">
    <location>
        <begin position="30"/>
        <end position="428"/>
    </location>
</feature>
<keyword evidence="3" id="KW-1185">Reference proteome</keyword>
<dbReference type="InterPro" id="IPR036709">
    <property type="entry name" value="Autotransporte_beta_dom_sf"/>
</dbReference>
<evidence type="ECO:0000256" key="1">
    <source>
        <dbReference type="SAM" id="SignalP"/>
    </source>
</evidence>
<evidence type="ECO:0000313" key="2">
    <source>
        <dbReference type="EMBL" id="NBG94645.1"/>
    </source>
</evidence>
<feature type="signal peptide" evidence="1">
    <location>
        <begin position="1"/>
        <end position="29"/>
    </location>
</feature>
<dbReference type="InterPro" id="IPR018759">
    <property type="entry name" value="BBP2_2"/>
</dbReference>
<dbReference type="Proteomes" id="UP000470384">
    <property type="component" value="Unassembled WGS sequence"/>
</dbReference>
<dbReference type="OrthoDB" id="7398962at2"/>
<proteinExistence type="predicted"/>
<comment type="caution">
    <text evidence="2">The sequence shown here is derived from an EMBL/GenBank/DDBJ whole genome shotgun (WGS) entry which is preliminary data.</text>
</comment>
<dbReference type="Gene3D" id="2.40.128.130">
    <property type="entry name" value="Autotransporter beta-domain"/>
    <property type="match status" value="1"/>
</dbReference>
<dbReference type="GeneID" id="300653633"/>
<reference evidence="2 3" key="1">
    <citation type="journal article" date="2016" name="Int. J. Syst. Evol. Microbiol.">
        <title>Pyruvatibacter mobilis gen. nov., sp. nov., a marine bacterium from the culture broth of Picochlorum sp. 122.</title>
        <authorList>
            <person name="Wang G."/>
            <person name="Tang M."/>
            <person name="Wu H."/>
            <person name="Dai S."/>
            <person name="Li T."/>
            <person name="Chen C."/>
            <person name="He H."/>
            <person name="Fan J."/>
            <person name="Xiang W."/>
            <person name="Li X."/>
        </authorList>
    </citation>
    <scope>NUCLEOTIDE SEQUENCE [LARGE SCALE GENOMIC DNA]</scope>
    <source>
        <strain evidence="2 3">GYP-11</strain>
    </source>
</reference>
<evidence type="ECO:0000313" key="3">
    <source>
        <dbReference type="Proteomes" id="UP000470384"/>
    </source>
</evidence>
<sequence length="428" mass="46405">MARLLGTTMVAVASICVAVSPMAGQFALAQQVPERGVGVADRTRPDYDPVGVRAGGFVVYPSVTTSAEYTDNLFADPANEQDDTLLMVAPEVRVESRWSRHALNLQAEAASRFHSENDGEDFTNYGFVADGRLDITRQTSLAASAGFRVDHEGRGSPDLPNAAAEPTRFTEARAEVSLTQRFNRLSLRPSLAYSETDFDDVALLPPAGGQINNDDRDREEVVAALRIGYEVSPALELFAEGRYRDIRYDNFDDTLGGGGVARRDSDGYEALAGASFDVGHLARGRLGVGYLSREYESSLIPSVDGAIYEGAVDWFVTNLTTLGLFGARRVEETTLAGASGNLVTGVGARVDHELRRNIILGADATYEMSEFEGTAREDDTLALGADITYLVNRNLRLVLDYDYDRRDSTAPGADFTTNSVILSLRTSL</sequence>
<name>A0A845Q7N0_9HYPH</name>
<organism evidence="2 3">
    <name type="scientific">Pyruvatibacter mobilis</name>
    <dbReference type="NCBI Taxonomy" id="1712261"/>
    <lineage>
        <taxon>Bacteria</taxon>
        <taxon>Pseudomonadati</taxon>
        <taxon>Pseudomonadota</taxon>
        <taxon>Alphaproteobacteria</taxon>
        <taxon>Hyphomicrobiales</taxon>
        <taxon>Parvibaculaceae</taxon>
        <taxon>Pyruvatibacter</taxon>
    </lineage>
</organism>
<dbReference type="EMBL" id="WXYQ01000001">
    <property type="protein sequence ID" value="NBG94645.1"/>
    <property type="molecule type" value="Genomic_DNA"/>
</dbReference>
<accession>A0A845Q7N0</accession>